<dbReference type="PANTHER" id="PTHR11537">
    <property type="entry name" value="VOLTAGE-GATED POTASSIUM CHANNEL"/>
    <property type="match status" value="1"/>
</dbReference>
<evidence type="ECO:0000256" key="1">
    <source>
        <dbReference type="ARBA" id="ARBA00004651"/>
    </source>
</evidence>
<dbReference type="EMBL" id="LN609529">
    <property type="protein sequence ID" value="CEF68181.1"/>
    <property type="molecule type" value="Genomic_DNA"/>
</dbReference>
<keyword evidence="12" id="KW-0407">Ion channel</keyword>
<evidence type="ECO:0000313" key="18">
    <source>
        <dbReference type="WBParaSite" id="SRAE_2000283900.1"/>
    </source>
</evidence>
<feature type="domain" description="Potassium channel tetramerisation-type BTB" evidence="15">
    <location>
        <begin position="64"/>
        <end position="161"/>
    </location>
</feature>
<dbReference type="InterPro" id="IPR011333">
    <property type="entry name" value="SKP1/BTB/POZ_sf"/>
</dbReference>
<dbReference type="STRING" id="34506.A0A090LEK4"/>
<reference evidence="18" key="2">
    <citation type="submission" date="2020-12" db="UniProtKB">
        <authorList>
            <consortium name="WormBaseParasite"/>
        </authorList>
    </citation>
    <scope>IDENTIFICATION</scope>
</reference>
<keyword evidence="7" id="KW-0851">Voltage-gated channel</keyword>
<evidence type="ECO:0000256" key="11">
    <source>
        <dbReference type="ARBA" id="ARBA00023136"/>
    </source>
</evidence>
<dbReference type="InterPro" id="IPR005821">
    <property type="entry name" value="Ion_trans_dom"/>
</dbReference>
<dbReference type="OrthoDB" id="415460at2759"/>
<dbReference type="InterPro" id="IPR003968">
    <property type="entry name" value="K_chnl_volt-dep_Kv"/>
</dbReference>
<protein>
    <submittedName>
        <fullName evidence="16 18">Uncharacterized protein</fullName>
    </submittedName>
</protein>
<dbReference type="GeneID" id="36380546"/>
<keyword evidence="8" id="KW-0630">Potassium</keyword>
<feature type="transmembrane region" description="Helical" evidence="13">
    <location>
        <begin position="308"/>
        <end position="331"/>
    </location>
</feature>
<dbReference type="InterPro" id="IPR028325">
    <property type="entry name" value="VG_K_chnl"/>
</dbReference>
<dbReference type="Gene3D" id="1.20.120.350">
    <property type="entry name" value="Voltage-gated potassium channels. Chain C"/>
    <property type="match status" value="1"/>
</dbReference>
<dbReference type="PRINTS" id="PR00169">
    <property type="entry name" value="KCHANNEL"/>
</dbReference>
<dbReference type="CDD" id="cd18317">
    <property type="entry name" value="BTB_POZ_Kv"/>
    <property type="match status" value="1"/>
</dbReference>
<organism evidence="16">
    <name type="scientific">Strongyloides ratti</name>
    <name type="common">Parasitic roundworm</name>
    <dbReference type="NCBI Taxonomy" id="34506"/>
    <lineage>
        <taxon>Eukaryota</taxon>
        <taxon>Metazoa</taxon>
        <taxon>Ecdysozoa</taxon>
        <taxon>Nematoda</taxon>
        <taxon>Chromadorea</taxon>
        <taxon>Rhabditida</taxon>
        <taxon>Tylenchina</taxon>
        <taxon>Panagrolaimomorpha</taxon>
        <taxon>Strongyloidoidea</taxon>
        <taxon>Strongyloididae</taxon>
        <taxon>Strongyloides</taxon>
    </lineage>
</organism>
<dbReference type="PRINTS" id="PR01491">
    <property type="entry name" value="KVCHANNEL"/>
</dbReference>
<keyword evidence="17" id="KW-1185">Reference proteome</keyword>
<dbReference type="Proteomes" id="UP000035682">
    <property type="component" value="Unplaced"/>
</dbReference>
<dbReference type="InterPro" id="IPR027359">
    <property type="entry name" value="Volt_channel_dom_sf"/>
</dbReference>
<evidence type="ECO:0000313" key="19">
    <source>
        <dbReference type="WormBase" id="SRAE_2000283900"/>
    </source>
</evidence>
<evidence type="ECO:0000256" key="3">
    <source>
        <dbReference type="ARBA" id="ARBA00022475"/>
    </source>
</evidence>
<dbReference type="Gene3D" id="1.10.287.70">
    <property type="match status" value="1"/>
</dbReference>
<dbReference type="Pfam" id="PF02214">
    <property type="entry name" value="BTB_2"/>
    <property type="match status" value="1"/>
</dbReference>
<dbReference type="Pfam" id="PF00520">
    <property type="entry name" value="Ion_trans"/>
    <property type="match status" value="1"/>
</dbReference>
<evidence type="ECO:0000256" key="4">
    <source>
        <dbReference type="ARBA" id="ARBA00022538"/>
    </source>
</evidence>
<feature type="transmembrane region" description="Helical" evidence="13">
    <location>
        <begin position="383"/>
        <end position="402"/>
    </location>
</feature>
<keyword evidence="11 13" id="KW-0472">Membrane</keyword>
<dbReference type="GO" id="GO:0008076">
    <property type="term" value="C:voltage-gated potassium channel complex"/>
    <property type="evidence" value="ECO:0007669"/>
    <property type="project" value="InterPro"/>
</dbReference>
<dbReference type="FunFam" id="1.10.287.70:FF:000005">
    <property type="entry name" value="potassium voltage-gated channel subfamily G member 1"/>
    <property type="match status" value="1"/>
</dbReference>
<evidence type="ECO:0000259" key="15">
    <source>
        <dbReference type="Pfam" id="PF02214"/>
    </source>
</evidence>
<evidence type="ECO:0000256" key="6">
    <source>
        <dbReference type="ARBA" id="ARBA00022826"/>
    </source>
</evidence>
<keyword evidence="4" id="KW-0633">Potassium transport</keyword>
<dbReference type="PANTHER" id="PTHR11537:SF114">
    <property type="entry name" value="BTB DOMAIN-CONTAINING PROTEIN"/>
    <property type="match status" value="1"/>
</dbReference>
<keyword evidence="5 13" id="KW-0812">Transmembrane</keyword>
<gene>
    <name evidence="16 18 19" type="ORF">SRAE_2000283900</name>
</gene>
<name>A0A090LEK4_STRRB</name>
<feature type="transmembrane region" description="Helical" evidence="13">
    <location>
        <begin position="442"/>
        <end position="469"/>
    </location>
</feature>
<evidence type="ECO:0000256" key="13">
    <source>
        <dbReference type="SAM" id="Phobius"/>
    </source>
</evidence>
<dbReference type="InterPro" id="IPR003131">
    <property type="entry name" value="T1-type_BTB"/>
</dbReference>
<evidence type="ECO:0000256" key="9">
    <source>
        <dbReference type="ARBA" id="ARBA00022989"/>
    </source>
</evidence>
<comment type="subcellular location">
    <subcellularLocation>
        <location evidence="1">Cell membrane</location>
        <topology evidence="1">Multi-pass membrane protein</topology>
    </subcellularLocation>
</comment>
<dbReference type="OMA" id="CQELPYF"/>
<evidence type="ECO:0000256" key="5">
    <source>
        <dbReference type="ARBA" id="ARBA00022692"/>
    </source>
</evidence>
<keyword evidence="6" id="KW-0631">Potassium channel</keyword>
<accession>A0A090LEK4</accession>
<keyword evidence="10" id="KW-0406">Ion transport</keyword>
<keyword evidence="3" id="KW-1003">Cell membrane</keyword>
<dbReference type="CTD" id="36380546"/>
<dbReference type="GO" id="GO:0005251">
    <property type="term" value="F:delayed rectifier potassium channel activity"/>
    <property type="evidence" value="ECO:0007669"/>
    <property type="project" value="TreeGrafter"/>
</dbReference>
<dbReference type="SUPFAM" id="SSF81324">
    <property type="entry name" value="Voltage-gated potassium channels"/>
    <property type="match status" value="1"/>
</dbReference>
<evidence type="ECO:0000259" key="14">
    <source>
        <dbReference type="Pfam" id="PF00520"/>
    </source>
</evidence>
<sequence>MIKDNLDGEELMEKSVTSNVIKGNISIIKSSVESFDEVIPETIHLPSQYLKNALLKDISEKELLKLNIGGMSYKLRVYSILSNGPKTLLGKFCTMSEEQRKQWCDLYFEESNEYFFERDPLSFGPIYEFYSTGVLHVPNHICFDKFIQELEYWNISKTKLDQNCSPFYRFYESLHNRSRSLESPNFGESSIEQYRHRLHLIFEGGIKSTFWVALIIGSMEEFQTVKTRRKTEFGEDDLQGQMVSSKGKHGIGYIVSSNTILVDDSDDMDMEEHWILYYIEKVCVIFFTFEYLLRLWVSPERTKFIRKFINVIDLLTIIPFIFELLFFIIGIDGNNIRKITWAVLTVRLLRVMRVFRIVKLGRFSTGMAKFGKTLLDSKRQLEMIIIVILTAILFFSTLIYFLEKNVENTKFKSIPITIWWAIVTMTTGYGEMVPCTVMGKVVGAISIIFGIMVFSMPITILVSNFIDVIKIKDDKIIKKYIEE</sequence>
<dbReference type="PRINTS" id="PR01494">
    <property type="entry name" value="KV9CHANNEL"/>
</dbReference>
<dbReference type="Gene3D" id="3.30.710.10">
    <property type="entry name" value="Potassium Channel Kv1.1, Chain A"/>
    <property type="match status" value="1"/>
</dbReference>
<dbReference type="SUPFAM" id="SSF54695">
    <property type="entry name" value="POZ domain"/>
    <property type="match status" value="1"/>
</dbReference>
<evidence type="ECO:0000313" key="16">
    <source>
        <dbReference type="EMBL" id="CEF68181.1"/>
    </source>
</evidence>
<evidence type="ECO:0000256" key="7">
    <source>
        <dbReference type="ARBA" id="ARBA00022882"/>
    </source>
</evidence>
<dbReference type="GO" id="GO:0001508">
    <property type="term" value="P:action potential"/>
    <property type="evidence" value="ECO:0007669"/>
    <property type="project" value="TreeGrafter"/>
</dbReference>
<dbReference type="InterPro" id="IPR003971">
    <property type="entry name" value="K_chnl_volt-dep_Kv5/Kv9"/>
</dbReference>
<evidence type="ECO:0000313" key="17">
    <source>
        <dbReference type="Proteomes" id="UP000035682"/>
    </source>
</evidence>
<evidence type="ECO:0000256" key="8">
    <source>
        <dbReference type="ARBA" id="ARBA00022958"/>
    </source>
</evidence>
<proteinExistence type="predicted"/>
<evidence type="ECO:0000256" key="2">
    <source>
        <dbReference type="ARBA" id="ARBA00022448"/>
    </source>
</evidence>
<dbReference type="AlphaFoldDB" id="A0A090LEK4"/>
<evidence type="ECO:0000256" key="12">
    <source>
        <dbReference type="ARBA" id="ARBA00023303"/>
    </source>
</evidence>
<evidence type="ECO:0000256" key="10">
    <source>
        <dbReference type="ARBA" id="ARBA00023065"/>
    </source>
</evidence>
<feature type="transmembrane region" description="Helical" evidence="13">
    <location>
        <begin position="414"/>
        <end position="430"/>
    </location>
</feature>
<dbReference type="GO" id="GO:0051260">
    <property type="term" value="P:protein homooligomerization"/>
    <property type="evidence" value="ECO:0007669"/>
    <property type="project" value="InterPro"/>
</dbReference>
<dbReference type="WBParaSite" id="SRAE_2000283900.1">
    <property type="protein sequence ID" value="SRAE_2000283900.1"/>
    <property type="gene ID" value="WBGene00263053"/>
</dbReference>
<reference evidence="16 17" key="1">
    <citation type="submission" date="2014-09" db="EMBL/GenBank/DDBJ databases">
        <authorList>
            <person name="Martin A.A."/>
        </authorList>
    </citation>
    <scope>NUCLEOTIDE SEQUENCE</scope>
    <source>
        <strain evidence="17">ED321</strain>
        <strain evidence="16">ED321 Heterogonic</strain>
    </source>
</reference>
<feature type="domain" description="Ion transport" evidence="14">
    <location>
        <begin position="263"/>
        <end position="465"/>
    </location>
</feature>
<keyword evidence="9 13" id="KW-1133">Transmembrane helix</keyword>
<dbReference type="RefSeq" id="XP_024507381.1">
    <property type="nucleotide sequence ID" value="XM_024653956.1"/>
</dbReference>
<keyword evidence="2" id="KW-0813">Transport</keyword>
<feature type="transmembrane region" description="Helical" evidence="13">
    <location>
        <begin position="274"/>
        <end position="296"/>
    </location>
</feature>
<dbReference type="WormBase" id="SRAE_2000283900">
    <property type="protein sequence ID" value="SRP04960"/>
    <property type="gene ID" value="WBGene00263053"/>
</dbReference>